<dbReference type="EMBL" id="JAGFBR010000007">
    <property type="protein sequence ID" value="KAH0464273.1"/>
    <property type="molecule type" value="Genomic_DNA"/>
</dbReference>
<keyword evidence="1" id="KW-0472">Membrane</keyword>
<dbReference type="PANTHER" id="PTHR12741:SF107">
    <property type="entry name" value="CALLOSE SYNTHASE 5"/>
    <property type="match status" value="1"/>
</dbReference>
<comment type="caution">
    <text evidence="2">The sequence shown here is derived from an EMBL/GenBank/DDBJ whole genome shotgun (WGS) entry which is preliminary data.</text>
</comment>
<protein>
    <submittedName>
        <fullName evidence="2">Uncharacterized protein</fullName>
    </submittedName>
</protein>
<name>A0AAV7H9P3_DENCH</name>
<accession>A0AAV7H9P3</accession>
<evidence type="ECO:0000313" key="3">
    <source>
        <dbReference type="Proteomes" id="UP000775213"/>
    </source>
</evidence>
<feature type="transmembrane region" description="Helical" evidence="1">
    <location>
        <begin position="110"/>
        <end position="127"/>
    </location>
</feature>
<organism evidence="2 3">
    <name type="scientific">Dendrobium chrysotoxum</name>
    <name type="common">Orchid</name>
    <dbReference type="NCBI Taxonomy" id="161865"/>
    <lineage>
        <taxon>Eukaryota</taxon>
        <taxon>Viridiplantae</taxon>
        <taxon>Streptophyta</taxon>
        <taxon>Embryophyta</taxon>
        <taxon>Tracheophyta</taxon>
        <taxon>Spermatophyta</taxon>
        <taxon>Magnoliopsida</taxon>
        <taxon>Liliopsida</taxon>
        <taxon>Asparagales</taxon>
        <taxon>Orchidaceae</taxon>
        <taxon>Epidendroideae</taxon>
        <taxon>Malaxideae</taxon>
        <taxon>Dendrobiinae</taxon>
        <taxon>Dendrobium</taxon>
    </lineage>
</organism>
<keyword evidence="1" id="KW-1133">Transmembrane helix</keyword>
<evidence type="ECO:0000256" key="1">
    <source>
        <dbReference type="SAM" id="Phobius"/>
    </source>
</evidence>
<keyword evidence="3" id="KW-1185">Reference proteome</keyword>
<proteinExistence type="predicted"/>
<feature type="transmembrane region" description="Helical" evidence="1">
    <location>
        <begin position="24"/>
        <end position="42"/>
    </location>
</feature>
<gene>
    <name evidence="2" type="ORF">IEQ34_007059</name>
</gene>
<sequence length="149" mass="16870">MMRKLMEMRSKTPLTIPIANPKQGFYVSSVMVVIIVHLFLYGKPYLSLSRLEFAIMKQALMKGNNPLKATMASQSAIQLGLLMALPMVMKIGLKRGFRTALGNIIIMQRQLYLVFFTFLLGTKSHYLDGQSYMAEQNIELLDEDSLGDM</sequence>
<evidence type="ECO:0000313" key="2">
    <source>
        <dbReference type="EMBL" id="KAH0464273.1"/>
    </source>
</evidence>
<dbReference type="PANTHER" id="PTHR12741">
    <property type="entry name" value="LYST-INTERACTING PROTEIN LIP5 DOPAMINE RESPONSIVE PROTEIN DRG-1"/>
    <property type="match status" value="1"/>
</dbReference>
<reference evidence="2 3" key="1">
    <citation type="journal article" date="2021" name="Hortic Res">
        <title>Chromosome-scale assembly of the Dendrobium chrysotoxum genome enhances the understanding of orchid evolution.</title>
        <authorList>
            <person name="Zhang Y."/>
            <person name="Zhang G.Q."/>
            <person name="Zhang D."/>
            <person name="Liu X.D."/>
            <person name="Xu X.Y."/>
            <person name="Sun W.H."/>
            <person name="Yu X."/>
            <person name="Zhu X."/>
            <person name="Wang Z.W."/>
            <person name="Zhao X."/>
            <person name="Zhong W.Y."/>
            <person name="Chen H."/>
            <person name="Yin W.L."/>
            <person name="Huang T."/>
            <person name="Niu S.C."/>
            <person name="Liu Z.J."/>
        </authorList>
    </citation>
    <scope>NUCLEOTIDE SEQUENCE [LARGE SCALE GENOMIC DNA]</scope>
    <source>
        <strain evidence="2">Lindl</strain>
    </source>
</reference>
<dbReference type="GO" id="GO:0005886">
    <property type="term" value="C:plasma membrane"/>
    <property type="evidence" value="ECO:0007669"/>
    <property type="project" value="TreeGrafter"/>
</dbReference>
<dbReference type="GO" id="GO:0046527">
    <property type="term" value="F:glucosyltransferase activity"/>
    <property type="evidence" value="ECO:0007669"/>
    <property type="project" value="TreeGrafter"/>
</dbReference>
<feature type="transmembrane region" description="Helical" evidence="1">
    <location>
        <begin position="71"/>
        <end position="89"/>
    </location>
</feature>
<dbReference type="Proteomes" id="UP000775213">
    <property type="component" value="Unassembled WGS sequence"/>
</dbReference>
<dbReference type="AlphaFoldDB" id="A0AAV7H9P3"/>
<keyword evidence="1" id="KW-0812">Transmembrane</keyword>